<protein>
    <recommendedName>
        <fullName evidence="3">Protein MFI</fullName>
    </recommendedName>
</protein>
<reference evidence="2" key="1">
    <citation type="submission" date="2017-08" db="EMBL/GenBank/DDBJ databases">
        <title>USMARCv1.0.</title>
        <authorList>
            <person name="Hannum G.I."/>
            <person name="Koren S."/>
            <person name="Schroeder S.G."/>
            <person name="Chin S.C."/>
            <person name="Nonneman D.J."/>
            <person name="Becker S.A."/>
            <person name="Rosen B.D."/>
            <person name="Bickhart D.M."/>
            <person name="Putnam N.H."/>
            <person name="Green R.E."/>
            <person name="Tuggle C.K."/>
            <person name="Liu H."/>
            <person name="Rohrer G.A."/>
            <person name="Warr A."/>
            <person name="Hall R."/>
            <person name="Kim K."/>
            <person name="Hume D.A."/>
            <person name="Talbot R."/>
            <person name="Chow W."/>
            <person name="Howe K."/>
            <person name="Schwartz A.S."/>
            <person name="Watson M."/>
            <person name="Archibald A.L."/>
            <person name="Phillippy A.M."/>
            <person name="Smith T.P.L."/>
        </authorList>
    </citation>
    <scope>NUCLEOTIDE SEQUENCE [LARGE SCALE GENOMIC DNA]</scope>
</reference>
<evidence type="ECO:0008006" key="3">
    <source>
        <dbReference type="Google" id="ProtNLM"/>
    </source>
</evidence>
<reference evidence="1" key="2">
    <citation type="submission" date="2025-05" db="UniProtKB">
        <authorList>
            <consortium name="Ensembl"/>
        </authorList>
    </citation>
    <scope>IDENTIFICATION</scope>
</reference>
<accession>A0A4X1UUG5</accession>
<dbReference type="CDD" id="cd21090">
    <property type="entry name" value="C11orf65"/>
    <property type="match status" value="1"/>
</dbReference>
<evidence type="ECO:0000313" key="2">
    <source>
        <dbReference type="Proteomes" id="UP000314985"/>
    </source>
</evidence>
<dbReference type="Ensembl" id="ENSSSCT00070039499.1">
    <property type="protein sequence ID" value="ENSSSCP00070033091.1"/>
    <property type="gene ID" value="ENSSSCG00070019905.1"/>
</dbReference>
<proteinExistence type="predicted"/>
<dbReference type="Proteomes" id="UP000694724">
    <property type="component" value="Unplaced"/>
</dbReference>
<dbReference type="PANTHER" id="PTHR33504:SF2">
    <property type="entry name" value="PROTEIN MFI"/>
    <property type="match status" value="1"/>
</dbReference>
<organism evidence="1 2">
    <name type="scientific">Sus scrofa</name>
    <name type="common">Pig</name>
    <dbReference type="NCBI Taxonomy" id="9823"/>
    <lineage>
        <taxon>Eukaryota</taxon>
        <taxon>Metazoa</taxon>
        <taxon>Chordata</taxon>
        <taxon>Craniata</taxon>
        <taxon>Vertebrata</taxon>
        <taxon>Euteleostomi</taxon>
        <taxon>Mammalia</taxon>
        <taxon>Eutheria</taxon>
        <taxon>Laurasiatheria</taxon>
        <taxon>Artiodactyla</taxon>
        <taxon>Suina</taxon>
        <taxon>Suidae</taxon>
        <taxon>Sus</taxon>
    </lineage>
</organism>
<dbReference type="Proteomes" id="UP000314985">
    <property type="component" value="Unassembled WGS sequence"/>
</dbReference>
<evidence type="ECO:0000313" key="1">
    <source>
        <dbReference type="Ensembl" id="ENSSSCP00070033091.1"/>
    </source>
</evidence>
<name>A0A4X1UUG5_PIG</name>
<dbReference type="PANTHER" id="PTHR33504">
    <property type="entry name" value="NADH DEHYDROGENASE (UBIQUINONE) 1 BETA SUBCOMPLEX, 4"/>
    <property type="match status" value="1"/>
</dbReference>
<dbReference type="ExpressionAtlas" id="A0A4X1UUG5">
    <property type="expression patterns" value="baseline"/>
</dbReference>
<dbReference type="Ensembl" id="ENSSSCT00055017086.1">
    <property type="protein sequence ID" value="ENSSSCP00055013491.1"/>
    <property type="gene ID" value="ENSSSCG00055008749.1"/>
</dbReference>
<dbReference type="AlphaFoldDB" id="A0A4X1UUG5"/>
<sequence>MAWKQESESAKRDGAARVIQKAWKSFVNITVFQHFKSLINIRRQGEPRQIVRYINPKEAELLDAAAGINVRFRLGGVKFPPEIYYKIFTHRHIEDLCANSPRDYTKLPAKHTSHIKNDNLQEEDCSGWYRRIENNGWRPVSDRFWMSTENVMVGDKKECEFHFSKLKRRQDMEKKRKIRKIEWMRQMYYAGSLEARSTNHETLGLIHTATKGLIRAIEDGGIDSVMEWEVDEVLNWTNTLNFDEYIANWKEIATSNSSANFKSFRFEQAQGEIDDSEDTVEEETETPEDTSLQNIYEGPTFTRLTPDSTYGIL</sequence>